<keyword evidence="4" id="KW-0813">Transport</keyword>
<comment type="subcellular location">
    <subcellularLocation>
        <location evidence="2">Cell inner membrane</location>
    </subcellularLocation>
    <subcellularLocation>
        <location evidence="1">Periplasm</location>
    </subcellularLocation>
</comment>
<dbReference type="EMBL" id="SZZH01000001">
    <property type="protein sequence ID" value="TKV61625.1"/>
    <property type="molecule type" value="Genomic_DNA"/>
</dbReference>
<sequence>MLSRPAPRDPDVDRDRLRFRPVPGIRQPPHSRPVTAGSPTRTHPVLSTLRSARRRAPRRTPRPLALVALAAAAATVLSACGSSSDSGATAAGTSGGSGSSAALRLGYFPNVTHAGAVLGVKDGTFQQALGSTKLETTTFNAGPAATEALLSGSIDATFIGPNPAINAFAKSGGEAIRIIAGTTADGAAFVVKPEINSAADLKGKTLASPQLGGTQDVALRKWLLDNGLKTQTTGGSDVDIVNQENAQTLDLFKSGQIDGAWLPEPWASRLVLDAGGKVLVDEKTLWPNEQFLTTHLIVSTSYLKDHPEQVQALLKGLVTETQKIESDPATAQTELNAAIGELTGKPLSDAVIQRSFTEIQPTWDPLAATLPTIADDGVTAGTLTSKPDLKGIYDLTLLNKVLADAGQPQVSDGGLGQGS</sequence>
<dbReference type="InterPro" id="IPR044527">
    <property type="entry name" value="NrtA/CpmA_ABC-bd_dom"/>
</dbReference>
<dbReference type="GO" id="GO:0042626">
    <property type="term" value="F:ATPase-coupled transmembrane transporter activity"/>
    <property type="evidence" value="ECO:0007669"/>
    <property type="project" value="InterPro"/>
</dbReference>
<proteinExistence type="inferred from homology"/>
<dbReference type="PANTHER" id="PTHR30024">
    <property type="entry name" value="ALIPHATIC SULFONATES-BINDING PROTEIN-RELATED"/>
    <property type="match status" value="1"/>
</dbReference>
<keyword evidence="8" id="KW-0472">Membrane</keyword>
<dbReference type="SUPFAM" id="SSF53850">
    <property type="entry name" value="Periplasmic binding protein-like II"/>
    <property type="match status" value="1"/>
</dbReference>
<evidence type="ECO:0000256" key="9">
    <source>
        <dbReference type="SAM" id="MobiDB-lite"/>
    </source>
</evidence>
<reference evidence="10 11" key="1">
    <citation type="submission" date="2019-05" db="EMBL/GenBank/DDBJ databases">
        <title>Nakamurella sp. N5BH11, whole genome shotgun sequence.</title>
        <authorList>
            <person name="Tuo L."/>
        </authorList>
    </citation>
    <scope>NUCLEOTIDE SEQUENCE [LARGE SCALE GENOMIC DNA]</scope>
    <source>
        <strain evidence="10 11">N5BH11</strain>
    </source>
</reference>
<comment type="similarity">
    <text evidence="3">Belongs to the bacterial solute-binding protein SsuA/TauA family.</text>
</comment>
<evidence type="ECO:0000313" key="10">
    <source>
        <dbReference type="EMBL" id="TKV61625.1"/>
    </source>
</evidence>
<organism evidence="10 11">
    <name type="scientific">Nakamurella flava</name>
    <dbReference type="NCBI Taxonomy" id="2576308"/>
    <lineage>
        <taxon>Bacteria</taxon>
        <taxon>Bacillati</taxon>
        <taxon>Actinomycetota</taxon>
        <taxon>Actinomycetes</taxon>
        <taxon>Nakamurellales</taxon>
        <taxon>Nakamurellaceae</taxon>
        <taxon>Nakamurella</taxon>
    </lineage>
</organism>
<dbReference type="GO" id="GO:0005886">
    <property type="term" value="C:plasma membrane"/>
    <property type="evidence" value="ECO:0007669"/>
    <property type="project" value="UniProtKB-SubCell"/>
</dbReference>
<evidence type="ECO:0000256" key="6">
    <source>
        <dbReference type="ARBA" id="ARBA00022519"/>
    </source>
</evidence>
<keyword evidence="5" id="KW-1003">Cell membrane</keyword>
<evidence type="ECO:0000256" key="7">
    <source>
        <dbReference type="ARBA" id="ARBA00022729"/>
    </source>
</evidence>
<feature type="compositionally biased region" description="Basic residues" evidence="9">
    <location>
        <begin position="51"/>
        <end position="60"/>
    </location>
</feature>
<feature type="region of interest" description="Disordered" evidence="9">
    <location>
        <begin position="1"/>
        <end position="60"/>
    </location>
</feature>
<name>A0A4V6CTY4_9ACTN</name>
<dbReference type="OrthoDB" id="506341at2"/>
<keyword evidence="7" id="KW-0732">Signal</keyword>
<evidence type="ECO:0000313" key="11">
    <source>
        <dbReference type="Proteomes" id="UP000306985"/>
    </source>
</evidence>
<evidence type="ECO:0000256" key="2">
    <source>
        <dbReference type="ARBA" id="ARBA00004533"/>
    </source>
</evidence>
<dbReference type="Gene3D" id="3.40.190.10">
    <property type="entry name" value="Periplasmic binding protein-like II"/>
    <property type="match status" value="2"/>
</dbReference>
<dbReference type="Pfam" id="PF13379">
    <property type="entry name" value="NMT1_2"/>
    <property type="match status" value="1"/>
</dbReference>
<dbReference type="AlphaFoldDB" id="A0A4V6CTY4"/>
<keyword evidence="6" id="KW-0997">Cell inner membrane</keyword>
<evidence type="ECO:0000256" key="3">
    <source>
        <dbReference type="ARBA" id="ARBA00010742"/>
    </source>
</evidence>
<evidence type="ECO:0000256" key="1">
    <source>
        <dbReference type="ARBA" id="ARBA00004418"/>
    </source>
</evidence>
<evidence type="ECO:0000256" key="4">
    <source>
        <dbReference type="ARBA" id="ARBA00022448"/>
    </source>
</evidence>
<dbReference type="InterPro" id="IPR010067">
    <property type="entry name" value="ABC_SsuA_sub-bd"/>
</dbReference>
<dbReference type="CDD" id="cd13553">
    <property type="entry name" value="PBP2_NrtA_CpmA_like"/>
    <property type="match status" value="1"/>
</dbReference>
<dbReference type="NCBIfam" id="TIGR01728">
    <property type="entry name" value="SsuA_fam"/>
    <property type="match status" value="1"/>
</dbReference>
<accession>A0A4V6CTY4</accession>
<keyword evidence="11" id="KW-1185">Reference proteome</keyword>
<evidence type="ECO:0000256" key="5">
    <source>
        <dbReference type="ARBA" id="ARBA00022475"/>
    </source>
</evidence>
<evidence type="ECO:0000256" key="8">
    <source>
        <dbReference type="ARBA" id="ARBA00023136"/>
    </source>
</evidence>
<dbReference type="GO" id="GO:0042597">
    <property type="term" value="C:periplasmic space"/>
    <property type="evidence" value="ECO:0007669"/>
    <property type="project" value="UniProtKB-SubCell"/>
</dbReference>
<feature type="compositionally biased region" description="Basic and acidic residues" evidence="9">
    <location>
        <begin position="1"/>
        <end position="18"/>
    </location>
</feature>
<gene>
    <name evidence="10" type="ORF">FDO65_08715</name>
</gene>
<dbReference type="PANTHER" id="PTHR30024:SF47">
    <property type="entry name" value="TAURINE-BINDING PERIPLASMIC PROTEIN"/>
    <property type="match status" value="1"/>
</dbReference>
<dbReference type="Proteomes" id="UP000306985">
    <property type="component" value="Unassembled WGS sequence"/>
</dbReference>
<protein>
    <submittedName>
        <fullName evidence="10">ABC transporter substrate-binding protein</fullName>
    </submittedName>
</protein>
<comment type="caution">
    <text evidence="10">The sequence shown here is derived from an EMBL/GenBank/DDBJ whole genome shotgun (WGS) entry which is preliminary data.</text>
</comment>